<evidence type="ECO:0000313" key="16">
    <source>
        <dbReference type="EMBL" id="KIY99043.1"/>
    </source>
</evidence>
<evidence type="ECO:0000256" key="5">
    <source>
        <dbReference type="ARBA" id="ARBA00022771"/>
    </source>
</evidence>
<evidence type="ECO:0000256" key="2">
    <source>
        <dbReference type="ARBA" id="ARBA00022517"/>
    </source>
</evidence>
<evidence type="ECO:0000256" key="3">
    <source>
        <dbReference type="ARBA" id="ARBA00022553"/>
    </source>
</evidence>
<proteinExistence type="inferred from homology"/>
<evidence type="ECO:0000256" key="11">
    <source>
        <dbReference type="ARBA" id="ARBA00068630"/>
    </source>
</evidence>
<dbReference type="PANTHER" id="PTHR13483">
    <property type="entry name" value="BOX C_D SNORNA PROTEIN 1-RELATED"/>
    <property type="match status" value="1"/>
</dbReference>
<dbReference type="GO" id="GO:0000463">
    <property type="term" value="P:maturation of LSU-rRNA from tricistronic rRNA transcript (SSU-rRNA, 5.8S rRNA, LSU-rRNA)"/>
    <property type="evidence" value="ECO:0007669"/>
    <property type="project" value="TreeGrafter"/>
</dbReference>
<dbReference type="Proteomes" id="UP000054498">
    <property type="component" value="Unassembled WGS sequence"/>
</dbReference>
<keyword evidence="6" id="KW-0862">Zinc</keyword>
<comment type="similarity">
    <text evidence="9">Belongs to the BCD1 family.</text>
</comment>
<accession>A0A0D2KUE1</accession>
<dbReference type="PROSITE" id="PS51083">
    <property type="entry name" value="ZF_HIT"/>
    <property type="match status" value="1"/>
</dbReference>
<dbReference type="PANTHER" id="PTHR13483:SF3">
    <property type="entry name" value="BOX C_D SNORNA PROTEIN 1"/>
    <property type="match status" value="1"/>
</dbReference>
<dbReference type="InterPro" id="IPR051639">
    <property type="entry name" value="BCD1"/>
</dbReference>
<evidence type="ECO:0000256" key="9">
    <source>
        <dbReference type="ARBA" id="ARBA00049654"/>
    </source>
</evidence>
<feature type="region of interest" description="Disordered" evidence="14">
    <location>
        <begin position="193"/>
        <end position="246"/>
    </location>
</feature>
<sequence>MAQLQRPALEGVEQPQQSPAQQQPQQQDQQQADEAGARHDGEEPPPPQQPSPCGVCDQQPYKYRCPGCGVRSCSVECVRRHKDDTGCSGKRDRLAFVPLSEFGDRELVSDYKLLEEVSRADDNARRHRPPAPRPQLPQALSGLIHQARLRGVRLMIMPPGMQRRRDSTTYYNFRARKLLWRVEWVFPEADPEAAAAAQAQAQQQQEQQQQQQQQQQHRQQHPQRWQPQQRPGPASPVSAAHAKEPAAAAGGRGLVLVDARVDEERPLRPLLEAHLANAPGAGARQLALRAYVEAVAARGGDAGALPVLMRQEHCPANAPRYYKLDVDASLRSQLAGKAIIEFPTLIVLLPGQEGSERYPLVPAAEAAEEVGGGRVDGEAGRPAKAARHAGAPQLALRYPPPPPPPRVNGAQQQQTQQQQQQQQQTQENDQEQQEQQ</sequence>
<organism evidence="16 17">
    <name type="scientific">Monoraphidium neglectum</name>
    <dbReference type="NCBI Taxonomy" id="145388"/>
    <lineage>
        <taxon>Eukaryota</taxon>
        <taxon>Viridiplantae</taxon>
        <taxon>Chlorophyta</taxon>
        <taxon>core chlorophytes</taxon>
        <taxon>Chlorophyceae</taxon>
        <taxon>CS clade</taxon>
        <taxon>Sphaeropleales</taxon>
        <taxon>Selenastraceae</taxon>
        <taxon>Monoraphidium</taxon>
    </lineage>
</organism>
<dbReference type="AlphaFoldDB" id="A0A0D2KUE1"/>
<keyword evidence="7" id="KW-0832">Ubl conjugation</keyword>
<dbReference type="GO" id="GO:0048254">
    <property type="term" value="P:snoRNA localization"/>
    <property type="evidence" value="ECO:0007669"/>
    <property type="project" value="TreeGrafter"/>
</dbReference>
<dbReference type="SUPFAM" id="SSF144232">
    <property type="entry name" value="HIT/MYND zinc finger-like"/>
    <property type="match status" value="1"/>
</dbReference>
<protein>
    <recommendedName>
        <fullName evidence="11">Box C/D snoRNA protein 1</fullName>
    </recommendedName>
    <alternativeName>
        <fullName evidence="12">Zinc finger HIT domain-containing protein 6</fullName>
    </alternativeName>
</protein>
<dbReference type="Pfam" id="PF25790">
    <property type="entry name" value="BCD1"/>
    <property type="match status" value="1"/>
</dbReference>
<keyword evidence="17" id="KW-1185">Reference proteome</keyword>
<dbReference type="FunFam" id="3.30.60.190:FF:000001">
    <property type="entry name" value="box C/D snoRNA protein 1"/>
    <property type="match status" value="1"/>
</dbReference>
<evidence type="ECO:0000259" key="15">
    <source>
        <dbReference type="PROSITE" id="PS51083"/>
    </source>
</evidence>
<dbReference type="Pfam" id="PF04438">
    <property type="entry name" value="zf-HIT"/>
    <property type="match status" value="1"/>
</dbReference>
<keyword evidence="1" id="KW-1017">Isopeptide bond</keyword>
<reference evidence="16 17" key="1">
    <citation type="journal article" date="2013" name="BMC Genomics">
        <title>Reconstruction of the lipid metabolism for the microalga Monoraphidium neglectum from its genome sequence reveals characteristics suitable for biofuel production.</title>
        <authorList>
            <person name="Bogen C."/>
            <person name="Al-Dilaimi A."/>
            <person name="Albersmeier A."/>
            <person name="Wichmann J."/>
            <person name="Grundmann M."/>
            <person name="Rupp O."/>
            <person name="Lauersen K.J."/>
            <person name="Blifernez-Klassen O."/>
            <person name="Kalinowski J."/>
            <person name="Goesmann A."/>
            <person name="Mussgnug J.H."/>
            <person name="Kruse O."/>
        </authorList>
    </citation>
    <scope>NUCLEOTIDE SEQUENCE [LARGE SCALE GENOMIC DNA]</scope>
    <source>
        <strain evidence="16 17">SAG 48.87</strain>
    </source>
</reference>
<evidence type="ECO:0000256" key="8">
    <source>
        <dbReference type="ARBA" id="ARBA00049598"/>
    </source>
</evidence>
<dbReference type="RefSeq" id="XP_013898063.1">
    <property type="nucleotide sequence ID" value="XM_014042609.1"/>
</dbReference>
<dbReference type="EMBL" id="KK101976">
    <property type="protein sequence ID" value="KIY99043.1"/>
    <property type="molecule type" value="Genomic_DNA"/>
</dbReference>
<dbReference type="GO" id="GO:0000492">
    <property type="term" value="P:box C/D snoRNP assembly"/>
    <property type="evidence" value="ECO:0007669"/>
    <property type="project" value="TreeGrafter"/>
</dbReference>
<dbReference type="InterPro" id="IPR057721">
    <property type="entry name" value="BCD1_alpha/beta"/>
</dbReference>
<keyword evidence="3" id="KW-0597">Phosphoprotein</keyword>
<evidence type="ECO:0000256" key="12">
    <source>
        <dbReference type="ARBA" id="ARBA00077531"/>
    </source>
</evidence>
<dbReference type="GO" id="GO:0005634">
    <property type="term" value="C:nucleus"/>
    <property type="evidence" value="ECO:0007669"/>
    <property type="project" value="TreeGrafter"/>
</dbReference>
<dbReference type="OrthoDB" id="272357at2759"/>
<evidence type="ECO:0000256" key="1">
    <source>
        <dbReference type="ARBA" id="ARBA00022499"/>
    </source>
</evidence>
<feature type="compositionally biased region" description="Low complexity" evidence="14">
    <location>
        <begin position="411"/>
        <end position="427"/>
    </location>
</feature>
<dbReference type="InterPro" id="IPR007529">
    <property type="entry name" value="Znf_HIT"/>
</dbReference>
<evidence type="ECO:0000256" key="14">
    <source>
        <dbReference type="SAM" id="MobiDB-lite"/>
    </source>
</evidence>
<feature type="compositionally biased region" description="Low complexity" evidence="14">
    <location>
        <begin position="14"/>
        <end position="33"/>
    </location>
</feature>
<dbReference type="GeneID" id="25741793"/>
<feature type="compositionally biased region" description="Low complexity" evidence="14">
    <location>
        <begin position="193"/>
        <end position="229"/>
    </location>
</feature>
<evidence type="ECO:0000256" key="13">
    <source>
        <dbReference type="PROSITE-ProRule" id="PRU00453"/>
    </source>
</evidence>
<evidence type="ECO:0000256" key="10">
    <source>
        <dbReference type="ARBA" id="ARBA00061949"/>
    </source>
</evidence>
<name>A0A0D2KUE1_9CHLO</name>
<comment type="function">
    <text evidence="8">Required for box C/D snoRNAs accumulation involved in snoRNA processing, snoRNA transport to the nucleolus and ribosome biogenesis.</text>
</comment>
<dbReference type="KEGG" id="mng:MNEG_8918"/>
<dbReference type="STRING" id="145388.A0A0D2KUE1"/>
<dbReference type="GO" id="GO:0070761">
    <property type="term" value="C:pre-snoRNP complex"/>
    <property type="evidence" value="ECO:0007669"/>
    <property type="project" value="TreeGrafter"/>
</dbReference>
<evidence type="ECO:0000256" key="4">
    <source>
        <dbReference type="ARBA" id="ARBA00022723"/>
    </source>
</evidence>
<evidence type="ECO:0000256" key="7">
    <source>
        <dbReference type="ARBA" id="ARBA00022843"/>
    </source>
</evidence>
<keyword evidence="5 13" id="KW-0863">Zinc-finger</keyword>
<keyword evidence="2" id="KW-0690">Ribosome biogenesis</keyword>
<comment type="subunit">
    <text evidence="10">Interacts with FBL, SNU13, NOP58, NUFIP1, RUVBL1, RUVBL2 and TAF9. Interacts (via HIT-type zinc finger) with the RUVBL1/RUVBL2 complex in the presence of ADP.</text>
</comment>
<feature type="region of interest" description="Disordered" evidence="14">
    <location>
        <begin position="1"/>
        <end position="53"/>
    </location>
</feature>
<feature type="region of interest" description="Disordered" evidence="14">
    <location>
        <begin position="368"/>
        <end position="436"/>
    </location>
</feature>
<gene>
    <name evidence="16" type="ORF">MNEG_8918</name>
</gene>
<dbReference type="CDD" id="cd23023">
    <property type="entry name" value="zf-HIT_BCD1"/>
    <property type="match status" value="1"/>
</dbReference>
<evidence type="ECO:0000256" key="6">
    <source>
        <dbReference type="ARBA" id="ARBA00022833"/>
    </source>
</evidence>
<evidence type="ECO:0000313" key="17">
    <source>
        <dbReference type="Proteomes" id="UP000054498"/>
    </source>
</evidence>
<dbReference type="Gene3D" id="3.30.60.190">
    <property type="match status" value="1"/>
</dbReference>
<keyword evidence="4" id="KW-0479">Metal-binding</keyword>
<dbReference type="GO" id="GO:0008270">
    <property type="term" value="F:zinc ion binding"/>
    <property type="evidence" value="ECO:0007669"/>
    <property type="project" value="UniProtKB-UniRule"/>
</dbReference>
<feature type="domain" description="HIT-type" evidence="15">
    <location>
        <begin position="53"/>
        <end position="87"/>
    </location>
</feature>